<protein>
    <submittedName>
        <fullName evidence="1">Sarcosine oxidase subunit gamma family protein</fullName>
    </submittedName>
</protein>
<proteinExistence type="predicted"/>
<gene>
    <name evidence="1" type="ORF">ACFOGJ_14645</name>
</gene>
<organism evidence="1 2">
    <name type="scientific">Marinibaculum pumilum</name>
    <dbReference type="NCBI Taxonomy" id="1766165"/>
    <lineage>
        <taxon>Bacteria</taxon>
        <taxon>Pseudomonadati</taxon>
        <taxon>Pseudomonadota</taxon>
        <taxon>Alphaproteobacteria</taxon>
        <taxon>Rhodospirillales</taxon>
        <taxon>Rhodospirillaceae</taxon>
        <taxon>Marinibaculum</taxon>
    </lineage>
</organism>
<dbReference type="Proteomes" id="UP001595528">
    <property type="component" value="Unassembled WGS sequence"/>
</dbReference>
<dbReference type="Pfam" id="PF04268">
    <property type="entry name" value="SoxG"/>
    <property type="match status" value="1"/>
</dbReference>
<dbReference type="EMBL" id="JBHRTR010000028">
    <property type="protein sequence ID" value="MFC3228480.1"/>
    <property type="molecule type" value="Genomic_DNA"/>
</dbReference>
<name>A0ABV7L248_9PROT</name>
<dbReference type="InterPro" id="IPR007375">
    <property type="entry name" value="SoxG"/>
</dbReference>
<evidence type="ECO:0000313" key="2">
    <source>
        <dbReference type="Proteomes" id="UP001595528"/>
    </source>
</evidence>
<dbReference type="InterPro" id="IPR027266">
    <property type="entry name" value="TrmE/GcvT-like"/>
</dbReference>
<dbReference type="SUPFAM" id="SSF103025">
    <property type="entry name" value="Folate-binding domain"/>
    <property type="match status" value="1"/>
</dbReference>
<dbReference type="Gene3D" id="3.30.1360.120">
    <property type="entry name" value="Probable tRNA modification gtpase trme, domain 1"/>
    <property type="match status" value="1"/>
</dbReference>
<reference evidence="2" key="1">
    <citation type="journal article" date="2019" name="Int. J. Syst. Evol. Microbiol.">
        <title>The Global Catalogue of Microorganisms (GCM) 10K type strain sequencing project: providing services to taxonomists for standard genome sequencing and annotation.</title>
        <authorList>
            <consortium name="The Broad Institute Genomics Platform"/>
            <consortium name="The Broad Institute Genome Sequencing Center for Infectious Disease"/>
            <person name="Wu L."/>
            <person name="Ma J."/>
        </authorList>
    </citation>
    <scope>NUCLEOTIDE SEQUENCE [LARGE SCALE GENOMIC DNA]</scope>
    <source>
        <strain evidence="2">KCTC 42964</strain>
    </source>
</reference>
<accession>A0ABV7L248</accession>
<dbReference type="Gene3D" id="3.30.70.1520">
    <property type="entry name" value="Heterotetrameric sarcosine oxidase"/>
    <property type="match status" value="1"/>
</dbReference>
<evidence type="ECO:0000313" key="1">
    <source>
        <dbReference type="EMBL" id="MFC3228480.1"/>
    </source>
</evidence>
<comment type="caution">
    <text evidence="1">The sequence shown here is derived from an EMBL/GenBank/DDBJ whole genome shotgun (WGS) entry which is preliminary data.</text>
</comment>
<keyword evidence="2" id="KW-1185">Reference proteome</keyword>
<dbReference type="RefSeq" id="WP_379901631.1">
    <property type="nucleotide sequence ID" value="NZ_JBHRTR010000028.1"/>
</dbReference>
<sequence length="207" mass="21569">MADPAPHQPVFPELFPRRPAMAGRPAPLLLRELRPAGCAEVAFWPQRAAEGTAALRDWSGMELPPASGLFRIGGACLLAATAPGRFLVLADGVDPVPGLRDCLPAELGAVVDLGHSRCGIRLAGPPAAAVLLKGLDLDLDPAASPVGRVAQSVVHHVGVTLLARAPEVYDLYVYRSLALDFAAWMREACAEHGVAIAPAEPGCIALA</sequence>